<organism evidence="2 3">
    <name type="scientific">Kocuria subflava</name>
    <dbReference type="NCBI Taxonomy" id="1736139"/>
    <lineage>
        <taxon>Bacteria</taxon>
        <taxon>Bacillati</taxon>
        <taxon>Actinomycetota</taxon>
        <taxon>Actinomycetes</taxon>
        <taxon>Micrococcales</taxon>
        <taxon>Micrococcaceae</taxon>
        <taxon>Kocuria</taxon>
    </lineage>
</organism>
<dbReference type="SUPFAM" id="SSF160631">
    <property type="entry name" value="SMI1/KNR4-like"/>
    <property type="match status" value="1"/>
</dbReference>
<dbReference type="AlphaFoldDB" id="A0A846TY28"/>
<dbReference type="InterPro" id="IPR037883">
    <property type="entry name" value="Knr4/Smi1-like_sf"/>
</dbReference>
<dbReference type="SMART" id="SM00860">
    <property type="entry name" value="SMI1_KNR4"/>
    <property type="match status" value="1"/>
</dbReference>
<keyword evidence="3" id="KW-1185">Reference proteome</keyword>
<feature type="domain" description="Knr4/Smi1-like" evidence="1">
    <location>
        <begin position="145"/>
        <end position="284"/>
    </location>
</feature>
<dbReference type="PANTHER" id="PTHR47432">
    <property type="entry name" value="CELL WALL ASSEMBLY REGULATOR SMI1"/>
    <property type="match status" value="1"/>
</dbReference>
<dbReference type="Pfam" id="PF09346">
    <property type="entry name" value="SMI1_KNR4"/>
    <property type="match status" value="1"/>
</dbReference>
<dbReference type="Proteomes" id="UP000521379">
    <property type="component" value="Unassembled WGS sequence"/>
</dbReference>
<proteinExistence type="predicted"/>
<dbReference type="InterPro" id="IPR018958">
    <property type="entry name" value="Knr4/Smi1-like_dom"/>
</dbReference>
<accession>A0A846TY28</accession>
<evidence type="ECO:0000313" key="3">
    <source>
        <dbReference type="Proteomes" id="UP000521379"/>
    </source>
</evidence>
<gene>
    <name evidence="2" type="ORF">GTW58_04410</name>
</gene>
<evidence type="ECO:0000313" key="2">
    <source>
        <dbReference type="EMBL" id="NKE09195.1"/>
    </source>
</evidence>
<reference evidence="2 3" key="1">
    <citation type="submission" date="2020-02" db="EMBL/GenBank/DDBJ databases">
        <authorList>
            <person name="Sun Q."/>
        </authorList>
    </citation>
    <scope>NUCLEOTIDE SEQUENCE [LARGE SCALE GENOMIC DNA]</scope>
    <source>
        <strain evidence="2 3">YIM 13062</strain>
    </source>
</reference>
<protein>
    <recommendedName>
        <fullName evidence="1">Knr4/Smi1-like domain-containing protein</fullName>
    </recommendedName>
</protein>
<dbReference type="Gene3D" id="3.40.1580.10">
    <property type="entry name" value="SMI1/KNR4-like"/>
    <property type="match status" value="1"/>
</dbReference>
<dbReference type="InterPro" id="IPR051873">
    <property type="entry name" value="KNR4/SMI1_regulator"/>
</dbReference>
<dbReference type="PANTHER" id="PTHR47432:SF1">
    <property type="entry name" value="CELL WALL ASSEMBLY REGULATOR SMI1"/>
    <property type="match status" value="1"/>
</dbReference>
<name>A0A846TY28_9MICC</name>
<comment type="caution">
    <text evidence="2">The sequence shown here is derived from an EMBL/GenBank/DDBJ whole genome shotgun (WGS) entry which is preliminary data.</text>
</comment>
<dbReference type="EMBL" id="JAAVUN010000006">
    <property type="protein sequence ID" value="NKE09195.1"/>
    <property type="molecule type" value="Genomic_DNA"/>
</dbReference>
<sequence>MFLRLSPGENALGWNRAHCDAELEAIAADLRARIGLEPELQDLGAPDPVVILPEGFTSVYDTTNPDFGPAGGYTPPIPTIYLPANTDPATIAQHRNTTPTVTPPATEPQEHTITTPIPADADITPYWEAVEHHLGDQAPEILNPPATDEEITELETTLGLTLPTQLRASLTRHNGMATYPEDNFPGEILLSCTEIIDQYETWQDVFEDLHEDTAEFNLSGDTGLTLPGFWNPGWIPITDDGTGNAYVTDTTPGPNGTTGQIISITTVGTDQGVIYPNLATLLNHYVHGE</sequence>
<dbReference type="RefSeq" id="WP_157980510.1">
    <property type="nucleotide sequence ID" value="NZ_JAAVUN010000006.1"/>
</dbReference>
<evidence type="ECO:0000259" key="1">
    <source>
        <dbReference type="SMART" id="SM00860"/>
    </source>
</evidence>